<dbReference type="AlphaFoldDB" id="A0A1V6Y8F4"/>
<dbReference type="EMBL" id="MOOB01000031">
    <property type="protein sequence ID" value="OQE83662.1"/>
    <property type="molecule type" value="Genomic_DNA"/>
</dbReference>
<dbReference type="OMA" id="QRDCQTW"/>
<gene>
    <name evidence="1" type="ORF">PENNAL_c0031G00611</name>
</gene>
<comment type="caution">
    <text evidence="1">The sequence shown here is derived from an EMBL/GenBank/DDBJ whole genome shotgun (WGS) entry which is preliminary data.</text>
</comment>
<dbReference type="InterPro" id="IPR046670">
    <property type="entry name" value="DUF6540"/>
</dbReference>
<dbReference type="Pfam" id="PF20174">
    <property type="entry name" value="DUF6540"/>
    <property type="match status" value="1"/>
</dbReference>
<sequence>MNTSISHPKPMVPLTGPTGAFLVELLIWNGSPFKDHWAYFVQSHADPGIGVKIHATGNVRSGFEFEIKRSENLQTTDDIPSTRVPLQWVDAKYVDEKTMLNDGKYEIDHTPVCPFERSAYGIKAPGKSLNTVSDGPDPRMRAINVSARKATLRKLKPGRKLIQRDCQTWIVESADQLCRDNILTQEVVSYLHAIKQ</sequence>
<proteinExistence type="predicted"/>
<dbReference type="STRING" id="60175.A0A1V6Y8F4"/>
<evidence type="ECO:0000313" key="2">
    <source>
        <dbReference type="Proteomes" id="UP000191691"/>
    </source>
</evidence>
<dbReference type="Proteomes" id="UP000191691">
    <property type="component" value="Unassembled WGS sequence"/>
</dbReference>
<protein>
    <submittedName>
        <fullName evidence="1">Uncharacterized protein</fullName>
    </submittedName>
</protein>
<keyword evidence="2" id="KW-1185">Reference proteome</keyword>
<name>A0A1V6Y8F4_PENNA</name>
<reference evidence="2" key="1">
    <citation type="journal article" date="2017" name="Nat. Microbiol.">
        <title>Global analysis of biosynthetic gene clusters reveals vast potential of secondary metabolite production in Penicillium species.</title>
        <authorList>
            <person name="Nielsen J.C."/>
            <person name="Grijseels S."/>
            <person name="Prigent S."/>
            <person name="Ji B."/>
            <person name="Dainat J."/>
            <person name="Nielsen K.F."/>
            <person name="Frisvad J.C."/>
            <person name="Workman M."/>
            <person name="Nielsen J."/>
        </authorList>
    </citation>
    <scope>NUCLEOTIDE SEQUENCE [LARGE SCALE GENOMIC DNA]</scope>
    <source>
        <strain evidence="2">IBT 13039</strain>
    </source>
</reference>
<evidence type="ECO:0000313" key="1">
    <source>
        <dbReference type="EMBL" id="OQE83662.1"/>
    </source>
</evidence>
<accession>A0A1V6Y8F4</accession>
<organism evidence="1 2">
    <name type="scientific">Penicillium nalgiovense</name>
    <dbReference type="NCBI Taxonomy" id="60175"/>
    <lineage>
        <taxon>Eukaryota</taxon>
        <taxon>Fungi</taxon>
        <taxon>Dikarya</taxon>
        <taxon>Ascomycota</taxon>
        <taxon>Pezizomycotina</taxon>
        <taxon>Eurotiomycetes</taxon>
        <taxon>Eurotiomycetidae</taxon>
        <taxon>Eurotiales</taxon>
        <taxon>Aspergillaceae</taxon>
        <taxon>Penicillium</taxon>
    </lineage>
</organism>